<dbReference type="SUPFAM" id="SSF51735">
    <property type="entry name" value="NAD(P)-binding Rossmann-fold domains"/>
    <property type="match status" value="1"/>
</dbReference>
<dbReference type="GO" id="GO:0008677">
    <property type="term" value="F:2-dehydropantoate 2-reductase activity"/>
    <property type="evidence" value="ECO:0007669"/>
    <property type="project" value="InterPro"/>
</dbReference>
<evidence type="ECO:0000256" key="1">
    <source>
        <dbReference type="ARBA" id="ARBA00007870"/>
    </source>
</evidence>
<dbReference type="InterPro" id="IPR008927">
    <property type="entry name" value="6-PGluconate_DH-like_C_sf"/>
</dbReference>
<comment type="similarity">
    <text evidence="1">Belongs to the ketopantoate reductase family.</text>
</comment>
<dbReference type="InterPro" id="IPR036291">
    <property type="entry name" value="NAD(P)-bd_dom_sf"/>
</dbReference>
<dbReference type="Proteomes" id="UP001174936">
    <property type="component" value="Unassembled WGS sequence"/>
</dbReference>
<name>A0AA39XWG5_9PEZI</name>
<gene>
    <name evidence="7" type="ORF">B0T16DRAFT_461187</name>
</gene>
<dbReference type="InterPro" id="IPR013332">
    <property type="entry name" value="KPR_N"/>
</dbReference>
<accession>A0AA39XWG5</accession>
<dbReference type="FunFam" id="3.40.50.720:FF:000609">
    <property type="entry name" value="2-dehydropantoate 2-reductase"/>
    <property type="match status" value="1"/>
</dbReference>
<dbReference type="InterPro" id="IPR051402">
    <property type="entry name" value="KPR-Related"/>
</dbReference>
<evidence type="ECO:0000313" key="7">
    <source>
        <dbReference type="EMBL" id="KAK0641080.1"/>
    </source>
</evidence>
<protein>
    <submittedName>
        <fullName evidence="7">Ketopantoate reductase PanE/ApbA-domain-containing protein</fullName>
    </submittedName>
</protein>
<keyword evidence="4" id="KW-0472">Membrane</keyword>
<dbReference type="AlphaFoldDB" id="A0AA39XWG5"/>
<dbReference type="Gene3D" id="1.10.1040.10">
    <property type="entry name" value="N-(1-d-carboxylethyl)-l-norvaline Dehydrogenase, domain 2"/>
    <property type="match status" value="1"/>
</dbReference>
<dbReference type="PANTHER" id="PTHR21708">
    <property type="entry name" value="PROBABLE 2-DEHYDROPANTOATE 2-REDUCTASE"/>
    <property type="match status" value="1"/>
</dbReference>
<comment type="caution">
    <text evidence="7">The sequence shown here is derived from an EMBL/GenBank/DDBJ whole genome shotgun (WGS) entry which is preliminary data.</text>
</comment>
<dbReference type="FunFam" id="1.10.1040.10:FF:000017">
    <property type="entry name" value="2-dehydropantoate 2-reductase"/>
    <property type="match status" value="1"/>
</dbReference>
<organism evidence="7 8">
    <name type="scientific">Cercophora newfieldiana</name>
    <dbReference type="NCBI Taxonomy" id="92897"/>
    <lineage>
        <taxon>Eukaryota</taxon>
        <taxon>Fungi</taxon>
        <taxon>Dikarya</taxon>
        <taxon>Ascomycota</taxon>
        <taxon>Pezizomycotina</taxon>
        <taxon>Sordariomycetes</taxon>
        <taxon>Sordariomycetidae</taxon>
        <taxon>Sordariales</taxon>
        <taxon>Lasiosphaeriaceae</taxon>
        <taxon>Cercophora</taxon>
    </lineage>
</organism>
<dbReference type="InterPro" id="IPR003710">
    <property type="entry name" value="ApbA"/>
</dbReference>
<dbReference type="InterPro" id="IPR013752">
    <property type="entry name" value="KPA_reductase"/>
</dbReference>
<evidence type="ECO:0000256" key="2">
    <source>
        <dbReference type="ARBA" id="ARBA00022857"/>
    </source>
</evidence>
<dbReference type="PANTHER" id="PTHR21708:SF26">
    <property type="entry name" value="2-DEHYDROPANTOATE 2-REDUCTASE"/>
    <property type="match status" value="1"/>
</dbReference>
<sequence length="486" mass="53285">MTDANKTDGARPVHIVFVGAGAVGCFYASRLHHPARNIHTSLIARSNYATLREHGVSLKTHSFGDYTFAPASVFPSPSAAAAAPHAWDFVVVTTKALPDRSDDAALIAPLVTEGTTTILLIQNGVGVEAPYRARFPSTPIVSGVTVISAEQISPGTVRQNRWTRIHLGPYSHSADPDSAESRVDAELEKRGREKANQIGDWWARLGGIRDVEVEDELDLQLIRWHKLTINAAFNPSAVLSGGRPNADMVGDQELRAHLKGVMEEIWEAVPRVLGGRRFPAELASPERILKSTERNVGGRPSMLVDWEAGRPMELEVILGNPVRIARGRGVSLGRMQGMYALLRSMQEMRERERKGRGDGKFLLLSSVVLVGQVSTLDGLGRSILPKGGGLTALRIMKLIEEVQIFFFFFFPDICIWGRCMILDRFSAGSVGAMSYLPTFAELEICQEDSNLFCLRQAIIMCGKMAVTLGLCVFKLGLCIHISMLKI</sequence>
<feature type="domain" description="Ketopantoate reductase N-terminal" evidence="5">
    <location>
        <begin position="15"/>
        <end position="171"/>
    </location>
</feature>
<dbReference type="GO" id="GO:0005737">
    <property type="term" value="C:cytoplasm"/>
    <property type="evidence" value="ECO:0007669"/>
    <property type="project" value="TreeGrafter"/>
</dbReference>
<dbReference type="SUPFAM" id="SSF48179">
    <property type="entry name" value="6-phosphogluconate dehydrogenase C-terminal domain-like"/>
    <property type="match status" value="1"/>
</dbReference>
<dbReference type="Pfam" id="PF08546">
    <property type="entry name" value="ApbA_C"/>
    <property type="match status" value="1"/>
</dbReference>
<feature type="transmembrane region" description="Helical" evidence="4">
    <location>
        <begin position="12"/>
        <end position="29"/>
    </location>
</feature>
<evidence type="ECO:0000259" key="6">
    <source>
        <dbReference type="Pfam" id="PF08546"/>
    </source>
</evidence>
<dbReference type="InterPro" id="IPR013328">
    <property type="entry name" value="6PGD_dom2"/>
</dbReference>
<dbReference type="GO" id="GO:0015940">
    <property type="term" value="P:pantothenate biosynthetic process"/>
    <property type="evidence" value="ECO:0007669"/>
    <property type="project" value="InterPro"/>
</dbReference>
<keyword evidence="3" id="KW-0560">Oxidoreductase</keyword>
<proteinExistence type="inferred from homology"/>
<evidence type="ECO:0000256" key="4">
    <source>
        <dbReference type="SAM" id="Phobius"/>
    </source>
</evidence>
<keyword evidence="2" id="KW-0521">NADP</keyword>
<evidence type="ECO:0000259" key="5">
    <source>
        <dbReference type="Pfam" id="PF02558"/>
    </source>
</evidence>
<keyword evidence="8" id="KW-1185">Reference proteome</keyword>
<keyword evidence="4" id="KW-0812">Transmembrane</keyword>
<feature type="domain" description="Ketopantoate reductase C-terminal" evidence="6">
    <location>
        <begin position="218"/>
        <end position="346"/>
    </location>
</feature>
<dbReference type="PROSITE" id="PS51257">
    <property type="entry name" value="PROKAR_LIPOPROTEIN"/>
    <property type="match status" value="1"/>
</dbReference>
<dbReference type="EMBL" id="JAULSV010000006">
    <property type="protein sequence ID" value="KAK0641080.1"/>
    <property type="molecule type" value="Genomic_DNA"/>
</dbReference>
<dbReference type="Gene3D" id="3.40.50.720">
    <property type="entry name" value="NAD(P)-binding Rossmann-like Domain"/>
    <property type="match status" value="1"/>
</dbReference>
<dbReference type="NCBIfam" id="TIGR00745">
    <property type="entry name" value="apbA_panE"/>
    <property type="match status" value="1"/>
</dbReference>
<keyword evidence="4" id="KW-1133">Transmembrane helix</keyword>
<dbReference type="Pfam" id="PF02558">
    <property type="entry name" value="ApbA"/>
    <property type="match status" value="1"/>
</dbReference>
<evidence type="ECO:0000256" key="3">
    <source>
        <dbReference type="ARBA" id="ARBA00023002"/>
    </source>
</evidence>
<reference evidence="7" key="1">
    <citation type="submission" date="2023-06" db="EMBL/GenBank/DDBJ databases">
        <title>Genome-scale phylogeny and comparative genomics of the fungal order Sordariales.</title>
        <authorList>
            <consortium name="Lawrence Berkeley National Laboratory"/>
            <person name="Hensen N."/>
            <person name="Bonometti L."/>
            <person name="Westerberg I."/>
            <person name="Brannstrom I.O."/>
            <person name="Guillou S."/>
            <person name="Cros-Aarteil S."/>
            <person name="Calhoun S."/>
            <person name="Haridas S."/>
            <person name="Kuo A."/>
            <person name="Mondo S."/>
            <person name="Pangilinan J."/>
            <person name="Riley R."/>
            <person name="Labutti K."/>
            <person name="Andreopoulos B."/>
            <person name="Lipzen A."/>
            <person name="Chen C."/>
            <person name="Yanf M."/>
            <person name="Daum C."/>
            <person name="Ng V."/>
            <person name="Clum A."/>
            <person name="Steindorff A."/>
            <person name="Ohm R."/>
            <person name="Martin F."/>
            <person name="Silar P."/>
            <person name="Natvig D."/>
            <person name="Lalanne C."/>
            <person name="Gautier V."/>
            <person name="Ament-Velasquez S.L."/>
            <person name="Kruys A."/>
            <person name="Hutchinson M.I."/>
            <person name="Powell A.J."/>
            <person name="Barry K."/>
            <person name="Miller A.N."/>
            <person name="Grigoriev I.V."/>
            <person name="Debuchy R."/>
            <person name="Gladieux P."/>
            <person name="Thoren M.H."/>
            <person name="Johannesson H."/>
        </authorList>
    </citation>
    <scope>NUCLEOTIDE SEQUENCE</scope>
    <source>
        <strain evidence="7">SMH2532-1</strain>
    </source>
</reference>
<evidence type="ECO:0000313" key="8">
    <source>
        <dbReference type="Proteomes" id="UP001174936"/>
    </source>
</evidence>